<reference evidence="2" key="1">
    <citation type="submission" date="2015-01" db="EMBL/GenBank/DDBJ databases">
        <authorList>
            <person name="Aksoy S."/>
            <person name="Warren W."/>
            <person name="Wilson R.K."/>
        </authorList>
    </citation>
    <scope>NUCLEOTIDE SEQUENCE [LARGE SCALE GENOMIC DNA]</scope>
    <source>
        <strain evidence="2">IAEA</strain>
    </source>
</reference>
<keyword evidence="2" id="KW-1185">Reference proteome</keyword>
<name>A0A1B0B3J4_9MUSC</name>
<organism evidence="1 2">
    <name type="scientific">Glossina palpalis gambiensis</name>
    <dbReference type="NCBI Taxonomy" id="67801"/>
    <lineage>
        <taxon>Eukaryota</taxon>
        <taxon>Metazoa</taxon>
        <taxon>Ecdysozoa</taxon>
        <taxon>Arthropoda</taxon>
        <taxon>Hexapoda</taxon>
        <taxon>Insecta</taxon>
        <taxon>Pterygota</taxon>
        <taxon>Neoptera</taxon>
        <taxon>Endopterygota</taxon>
        <taxon>Diptera</taxon>
        <taxon>Brachycera</taxon>
        <taxon>Muscomorpha</taxon>
        <taxon>Hippoboscoidea</taxon>
        <taxon>Glossinidae</taxon>
        <taxon>Glossina</taxon>
    </lineage>
</organism>
<proteinExistence type="predicted"/>
<dbReference type="VEuPathDB" id="VectorBase:GPPI017648"/>
<dbReference type="EnsemblMetazoa" id="GPPI017648-RA">
    <property type="protein sequence ID" value="GPPI017648-PA"/>
    <property type="gene ID" value="GPPI017648"/>
</dbReference>
<accession>A0A1B0B3J4</accession>
<evidence type="ECO:0000313" key="2">
    <source>
        <dbReference type="Proteomes" id="UP000092460"/>
    </source>
</evidence>
<dbReference type="Proteomes" id="UP000092460">
    <property type="component" value="Unassembled WGS sequence"/>
</dbReference>
<evidence type="ECO:0000313" key="1">
    <source>
        <dbReference type="EnsemblMetazoa" id="GPPI017648-PA"/>
    </source>
</evidence>
<reference evidence="1" key="2">
    <citation type="submission" date="2020-05" db="UniProtKB">
        <authorList>
            <consortium name="EnsemblMetazoa"/>
        </authorList>
    </citation>
    <scope>IDENTIFICATION</scope>
    <source>
        <strain evidence="1">IAEA</strain>
    </source>
</reference>
<dbReference type="AlphaFoldDB" id="A0A1B0B3J4"/>
<sequence>MLINLLAKEKRKRKYLQVAAAASEPASLTSKKALCLTSEIFCGTEETNKPARPLTSLGKIMSIERSEFSYCISKAVASNSAFLSPSPSFKALRISSAVSPSAPRYATVRHVCMEAGENTTFRSTLLSTTRVILTFLVSQIKQNVLSSFKLVFRANHFDNSVAVEPSAPKRAMAAQVCIENGEKIKFFPRLLAAKFAYNFMPKFSKPLAKSSSLPAIIVLVFGSAMTKQLIVQCVLVFTFIYMHHAAMKPIPIGTWCLAENGNDDFFIRWVEVFWTFPTTSMQSLSSAGISGSSLMRCLVSVLTCQPESNTALNTSDKPLLALIITFALTNKTPRNEISCCSWHDDVPVD</sequence>
<dbReference type="STRING" id="67801.A0A1B0B3J4"/>
<dbReference type="EMBL" id="JXJN01007864">
    <property type="status" value="NOT_ANNOTATED_CDS"/>
    <property type="molecule type" value="Genomic_DNA"/>
</dbReference>
<protein>
    <submittedName>
        <fullName evidence="1">Uncharacterized protein</fullName>
    </submittedName>
</protein>